<dbReference type="Pfam" id="PF02645">
    <property type="entry name" value="DegV"/>
    <property type="match status" value="1"/>
</dbReference>
<comment type="caution">
    <text evidence="2">The sequence shown here is derived from an EMBL/GenBank/DDBJ whole genome shotgun (WGS) entry which is preliminary data.</text>
</comment>
<dbReference type="InterPro" id="IPR003797">
    <property type="entry name" value="DegV"/>
</dbReference>
<dbReference type="RefSeq" id="WP_227733195.1">
    <property type="nucleotide sequence ID" value="NZ_JAJEPV010000017.1"/>
</dbReference>
<protein>
    <submittedName>
        <fullName evidence="2">DegV family protein</fullName>
    </submittedName>
</protein>
<sequence length="278" mass="31174">MSFKIVADSCCELPEEYLQDPRFEIVPLGLEVGDYQIQDDENFNQAEFLKKVAECPKCPKSACPSPERFREAYHTEAEHVYVITLSSHLSGSYNSAVLGMNLYREKYGKKQIHIIDSESASCGETQIVKKLVELEEQGLSFEEIVKQIEEFRSNVHTYFVLDNLDTLRKNGRLTGVKALVASTLSIKPIMAGDKGSIVQRGQSVGMKKALRRMAEIVLEEAGDTKERFLMITHCNAPDRAETMKKLLMEKAEFKGCLIMDTRGVSSMYANDGGVIVTV</sequence>
<dbReference type="Gene3D" id="3.40.50.10440">
    <property type="entry name" value="Dihydroxyacetone kinase, domain 1"/>
    <property type="match status" value="1"/>
</dbReference>
<dbReference type="AlphaFoldDB" id="A0AAE3A398"/>
<dbReference type="PANTHER" id="PTHR33434">
    <property type="entry name" value="DEGV DOMAIN-CONTAINING PROTEIN DR_1986-RELATED"/>
    <property type="match status" value="1"/>
</dbReference>
<evidence type="ECO:0000313" key="2">
    <source>
        <dbReference type="EMBL" id="MCC2119613.1"/>
    </source>
</evidence>
<dbReference type="PROSITE" id="PS51482">
    <property type="entry name" value="DEGV"/>
    <property type="match status" value="1"/>
</dbReference>
<dbReference type="GO" id="GO:0008289">
    <property type="term" value="F:lipid binding"/>
    <property type="evidence" value="ECO:0007669"/>
    <property type="project" value="UniProtKB-KW"/>
</dbReference>
<dbReference type="Gene3D" id="2.20.28.50">
    <property type="entry name" value="degv family protein"/>
    <property type="match status" value="1"/>
</dbReference>
<reference evidence="2 3" key="1">
    <citation type="submission" date="2021-10" db="EMBL/GenBank/DDBJ databases">
        <title>Anaerobic single-cell dispensing facilitates the cultivation of human gut bacteria.</title>
        <authorList>
            <person name="Afrizal A."/>
        </authorList>
    </citation>
    <scope>NUCLEOTIDE SEQUENCE [LARGE SCALE GENOMIC DNA]</scope>
    <source>
        <strain evidence="2 3">CLA-AA-H273</strain>
    </source>
</reference>
<evidence type="ECO:0000313" key="3">
    <source>
        <dbReference type="Proteomes" id="UP001197795"/>
    </source>
</evidence>
<dbReference type="InterPro" id="IPR050270">
    <property type="entry name" value="DegV_domain_contain"/>
</dbReference>
<proteinExistence type="predicted"/>
<dbReference type="InterPro" id="IPR043168">
    <property type="entry name" value="DegV_C"/>
</dbReference>
<dbReference type="Proteomes" id="UP001197795">
    <property type="component" value="Unassembled WGS sequence"/>
</dbReference>
<evidence type="ECO:0000256" key="1">
    <source>
        <dbReference type="ARBA" id="ARBA00023121"/>
    </source>
</evidence>
<gene>
    <name evidence="2" type="ORF">LKD75_08425</name>
</gene>
<dbReference type="EMBL" id="JAJEPV010000017">
    <property type="protein sequence ID" value="MCC2119613.1"/>
    <property type="molecule type" value="Genomic_DNA"/>
</dbReference>
<accession>A0AAE3A398</accession>
<name>A0AAE3A398_9FIRM</name>
<keyword evidence="1" id="KW-0446">Lipid-binding</keyword>
<dbReference type="SUPFAM" id="SSF82549">
    <property type="entry name" value="DAK1/DegV-like"/>
    <property type="match status" value="1"/>
</dbReference>
<dbReference type="PANTHER" id="PTHR33434:SF2">
    <property type="entry name" value="FATTY ACID-BINDING PROTEIN TM_1468"/>
    <property type="match status" value="1"/>
</dbReference>
<dbReference type="Gene3D" id="3.30.1180.10">
    <property type="match status" value="1"/>
</dbReference>
<organism evidence="2 3">
    <name type="scientific">Waltera acetigignens</name>
    <dbReference type="NCBI Taxonomy" id="2981769"/>
    <lineage>
        <taxon>Bacteria</taxon>
        <taxon>Bacillati</taxon>
        <taxon>Bacillota</taxon>
        <taxon>Clostridia</taxon>
        <taxon>Lachnospirales</taxon>
        <taxon>Lachnospiraceae</taxon>
        <taxon>Waltera</taxon>
    </lineage>
</organism>
<keyword evidence="3" id="KW-1185">Reference proteome</keyword>
<dbReference type="NCBIfam" id="TIGR00762">
    <property type="entry name" value="DegV"/>
    <property type="match status" value="1"/>
</dbReference>